<dbReference type="RefSeq" id="WP_093320220.1">
    <property type="nucleotide sequence ID" value="NZ_FOHV01000014.1"/>
</dbReference>
<dbReference type="OrthoDB" id="6572202at2"/>
<dbReference type="Proteomes" id="UP000242642">
    <property type="component" value="Unassembled WGS sequence"/>
</dbReference>
<keyword evidence="3" id="KW-0804">Transcription</keyword>
<dbReference type="Pfam" id="PF03589">
    <property type="entry name" value="Antiterm"/>
    <property type="match status" value="2"/>
</dbReference>
<dbReference type="EMBL" id="FOHV01000014">
    <property type="protein sequence ID" value="SET28729.1"/>
    <property type="molecule type" value="Genomic_DNA"/>
</dbReference>
<protein>
    <submittedName>
        <fullName evidence="4">Antitermination protein</fullName>
    </submittedName>
</protein>
<organism evidence="4 5">
    <name type="scientific">Thorsellia anophelis DSM 18579</name>
    <dbReference type="NCBI Taxonomy" id="1123402"/>
    <lineage>
        <taxon>Bacteria</taxon>
        <taxon>Pseudomonadati</taxon>
        <taxon>Pseudomonadota</taxon>
        <taxon>Gammaproteobacteria</taxon>
        <taxon>Enterobacterales</taxon>
        <taxon>Thorselliaceae</taxon>
        <taxon>Thorsellia</taxon>
    </lineage>
</organism>
<dbReference type="InterPro" id="IPR038500">
    <property type="entry name" value="Antitermination_sf"/>
</dbReference>
<gene>
    <name evidence="4" type="ORF">SAMN02583745_01906</name>
</gene>
<dbReference type="SUPFAM" id="SSF57938">
    <property type="entry name" value="DnaJ/Hsp40 cysteine-rich domain"/>
    <property type="match status" value="1"/>
</dbReference>
<evidence type="ECO:0000256" key="2">
    <source>
        <dbReference type="ARBA" id="ARBA00023125"/>
    </source>
</evidence>
<dbReference type="HAMAP" id="MF_04158">
    <property type="entry name" value="Antitermination_lambda"/>
    <property type="match status" value="1"/>
</dbReference>
<evidence type="ECO:0000256" key="3">
    <source>
        <dbReference type="ARBA" id="ARBA00023163"/>
    </source>
</evidence>
<reference evidence="5" key="1">
    <citation type="submission" date="2016-10" db="EMBL/GenBank/DDBJ databases">
        <authorList>
            <person name="Varghese N."/>
            <person name="Submissions S."/>
        </authorList>
    </citation>
    <scope>NUCLEOTIDE SEQUENCE [LARGE SCALE GENOMIC DNA]</scope>
    <source>
        <strain evidence="5">DSM 18579</strain>
    </source>
</reference>
<evidence type="ECO:0000313" key="4">
    <source>
        <dbReference type="EMBL" id="SET28729.1"/>
    </source>
</evidence>
<evidence type="ECO:0000256" key="1">
    <source>
        <dbReference type="ARBA" id="ARBA00023015"/>
    </source>
</evidence>
<dbReference type="STRING" id="1123402.SAMN02583745_01906"/>
<accession>A0A1I0DAY7</accession>
<sequence>MNLESAVKYFSPKSLSITTESPCTADDRLTATDIMGALGMATAKSQFGMALFFAKVDLSQEAKEIAIAELTRYALTQAPKYLGKSVSGRQLGMVVKILAQAAYAEYVNSPDADKECPVCKGAKKINGIGCKHCKGTGLVKNRCQCHGSGKVIDQVRTNKTGVLTEKICSRCNGKGFFKIPSSVAYRAVSSIVTELTQSTWSRRFKPLLDHLVIKCEIEENFANSTIKKVTK</sequence>
<dbReference type="GO" id="GO:0006355">
    <property type="term" value="P:regulation of DNA-templated transcription"/>
    <property type="evidence" value="ECO:0007669"/>
    <property type="project" value="InterPro"/>
</dbReference>
<dbReference type="Gene3D" id="1.10.274.110">
    <property type="match status" value="1"/>
</dbReference>
<dbReference type="GO" id="GO:0003677">
    <property type="term" value="F:DNA binding"/>
    <property type="evidence" value="ECO:0007669"/>
    <property type="project" value="UniProtKB-KW"/>
</dbReference>
<dbReference type="AlphaFoldDB" id="A0A1I0DAY7"/>
<dbReference type="InterPro" id="IPR036410">
    <property type="entry name" value="HSP_DnaJ_Cys-rich_dom_sf"/>
</dbReference>
<keyword evidence="2" id="KW-0238">DNA-binding</keyword>
<name>A0A1I0DAY7_9GAMM</name>
<proteinExistence type="inferred from homology"/>
<evidence type="ECO:0000313" key="5">
    <source>
        <dbReference type="Proteomes" id="UP000242642"/>
    </source>
</evidence>
<keyword evidence="5" id="KW-1185">Reference proteome</keyword>
<keyword evidence="1" id="KW-0805">Transcription regulation</keyword>
<dbReference type="InterPro" id="IPR003222">
    <property type="entry name" value="Antitermntn"/>
</dbReference>